<evidence type="ECO:0000256" key="1">
    <source>
        <dbReference type="SAM" id="MobiDB-lite"/>
    </source>
</evidence>
<dbReference type="OrthoDB" id="31113at2759"/>
<accession>A0A8J6E074</accession>
<sequence length="417" mass="45737">MKRKKYLGPSYRDDLTIFGPSGALHPDMEALMNPKPASSSEDGEEAATTLANQPDPVSINPDEITLERLSRTRVLMHPRWACLSRGQYKFSCGISSLTSVFNFLHSRIGKGSLPPLTQEMALLALGFAPPFSGIRFGPFTGNATLRNWYGILCQKCGVEGSCGFVYKKYGPGRTPISSTEAHSRLCKALASDTMAVVYHLNNHYNVPIGYDMTHMDPRDAYRGLLEGEAPVDKTTWVIIGDPSKTTPPIRSLKWSFINDDLSSTYPDFYDARHPELGLQNRRDKKKAKERARQELLDKEQEARTKLEEAGVAVDGEVEGRIPSRHLSPRGGVTHDDATDDGGETSDDDADSEVGGEADCDTETDPAVGEGGPSLAELAPPLAAHRNAKTKPKAGKKPRNIHALMYFSSMTSVNWDKL</sequence>
<feature type="region of interest" description="Disordered" evidence="1">
    <location>
        <begin position="26"/>
        <end position="57"/>
    </location>
</feature>
<feature type="compositionally biased region" description="Basic residues" evidence="1">
    <location>
        <begin position="385"/>
        <end position="397"/>
    </location>
</feature>
<protein>
    <submittedName>
        <fullName evidence="2">Basic immunoglobulin-like variable motif-containing protein isoform X2</fullName>
    </submittedName>
</protein>
<comment type="caution">
    <text evidence="2">The sequence shown here is derived from an EMBL/GenBank/DDBJ whole genome shotgun (WGS) entry which is preliminary data.</text>
</comment>
<feature type="compositionally biased region" description="Acidic residues" evidence="1">
    <location>
        <begin position="337"/>
        <end position="363"/>
    </location>
</feature>
<organism evidence="2 3">
    <name type="scientific">Carpediemonas membranifera</name>
    <dbReference type="NCBI Taxonomy" id="201153"/>
    <lineage>
        <taxon>Eukaryota</taxon>
        <taxon>Metamonada</taxon>
        <taxon>Carpediemonas-like organisms</taxon>
        <taxon>Carpediemonas</taxon>
    </lineage>
</organism>
<reference evidence="2" key="1">
    <citation type="submission" date="2021-05" db="EMBL/GenBank/DDBJ databases">
        <title>A free-living protist that lacks canonical eukaryotic 1 DNA replication and segregation systems.</title>
        <authorList>
            <person name="Salas-Leiva D.E."/>
            <person name="Tromer E.C."/>
            <person name="Curtis B.A."/>
            <person name="Jerlstrom-Hultqvist J."/>
            <person name="Kolisko M."/>
            <person name="Yi Z."/>
            <person name="Salas-Leiva J.S."/>
            <person name="Gallot-Lavallee L."/>
            <person name="Kops G.J.P.L."/>
            <person name="Archibald J.M."/>
            <person name="Simpson A.G.B."/>
            <person name="Roger A.J."/>
        </authorList>
    </citation>
    <scope>NUCLEOTIDE SEQUENCE</scope>
    <source>
        <strain evidence="2">BICM</strain>
    </source>
</reference>
<dbReference type="Proteomes" id="UP000717585">
    <property type="component" value="Unassembled WGS sequence"/>
</dbReference>
<feature type="compositionally biased region" description="Low complexity" evidence="1">
    <location>
        <begin position="372"/>
        <end position="383"/>
    </location>
</feature>
<evidence type="ECO:0000313" key="2">
    <source>
        <dbReference type="EMBL" id="KAG9391391.1"/>
    </source>
</evidence>
<feature type="compositionally biased region" description="Basic and acidic residues" evidence="1">
    <location>
        <begin position="290"/>
        <end position="308"/>
    </location>
</feature>
<proteinExistence type="predicted"/>
<feature type="region of interest" description="Disordered" evidence="1">
    <location>
        <begin position="279"/>
        <end position="397"/>
    </location>
</feature>
<gene>
    <name evidence="2" type="ORF">J8273_6151</name>
</gene>
<evidence type="ECO:0000313" key="3">
    <source>
        <dbReference type="Proteomes" id="UP000717585"/>
    </source>
</evidence>
<keyword evidence="3" id="KW-1185">Reference proteome</keyword>
<dbReference type="AlphaFoldDB" id="A0A8J6E074"/>
<name>A0A8J6E074_9EUKA</name>
<dbReference type="EMBL" id="JAHDYR010000053">
    <property type="protein sequence ID" value="KAG9391391.1"/>
    <property type="molecule type" value="Genomic_DNA"/>
</dbReference>